<dbReference type="InterPro" id="IPR011006">
    <property type="entry name" value="CheY-like_superfamily"/>
</dbReference>
<dbReference type="SUPFAM" id="SSF55874">
    <property type="entry name" value="ATPase domain of HSP90 chaperone/DNA topoisomerase II/histidine kinase"/>
    <property type="match status" value="1"/>
</dbReference>
<dbReference type="InterPro" id="IPR050736">
    <property type="entry name" value="Sensor_HK_Regulatory"/>
</dbReference>
<feature type="transmembrane region" description="Helical" evidence="9">
    <location>
        <begin position="94"/>
        <end position="117"/>
    </location>
</feature>
<keyword evidence="6" id="KW-0902">Two-component regulatory system</keyword>
<dbReference type="CDD" id="cd00075">
    <property type="entry name" value="HATPase"/>
    <property type="match status" value="1"/>
</dbReference>
<feature type="modified residue" description="4-aspartylphosphate" evidence="7">
    <location>
        <position position="526"/>
    </location>
</feature>
<dbReference type="EMBL" id="CP072748">
    <property type="protein sequence ID" value="QTX11148.1"/>
    <property type="molecule type" value="Genomic_DNA"/>
</dbReference>
<keyword evidence="9" id="KW-0472">Membrane</keyword>
<dbReference type="AlphaFoldDB" id="A0A8B0SM68"/>
<dbReference type="Gene3D" id="3.30.565.10">
    <property type="entry name" value="Histidine kinase-like ATPase, C-terminal domain"/>
    <property type="match status" value="1"/>
</dbReference>
<evidence type="ECO:0000256" key="2">
    <source>
        <dbReference type="ARBA" id="ARBA00012438"/>
    </source>
</evidence>
<feature type="domain" description="Histidine kinase" evidence="10">
    <location>
        <begin position="239"/>
        <end position="456"/>
    </location>
</feature>
<feature type="domain" description="Response regulatory" evidence="11">
    <location>
        <begin position="477"/>
        <end position="592"/>
    </location>
</feature>
<dbReference type="CDD" id="cd00082">
    <property type="entry name" value="HisKA"/>
    <property type="match status" value="1"/>
</dbReference>
<dbReference type="SUPFAM" id="SSF52172">
    <property type="entry name" value="CheY-like"/>
    <property type="match status" value="1"/>
</dbReference>
<evidence type="ECO:0000313" key="14">
    <source>
        <dbReference type="Proteomes" id="UP000664466"/>
    </source>
</evidence>
<dbReference type="GO" id="GO:0000155">
    <property type="term" value="F:phosphorelay sensor kinase activity"/>
    <property type="evidence" value="ECO:0007669"/>
    <property type="project" value="InterPro"/>
</dbReference>
<dbReference type="SMART" id="SM00388">
    <property type="entry name" value="HisKA"/>
    <property type="match status" value="1"/>
</dbReference>
<organism evidence="13">
    <name type="scientific">Thiothrix fructosivorans</name>
    <dbReference type="NCBI Taxonomy" id="111770"/>
    <lineage>
        <taxon>Bacteria</taxon>
        <taxon>Pseudomonadati</taxon>
        <taxon>Pseudomonadota</taxon>
        <taxon>Gammaproteobacteria</taxon>
        <taxon>Thiotrichales</taxon>
        <taxon>Thiotrichaceae</taxon>
        <taxon>Thiothrix</taxon>
    </lineage>
</organism>
<feature type="coiled-coil region" evidence="8">
    <location>
        <begin position="203"/>
        <end position="232"/>
    </location>
</feature>
<keyword evidence="8" id="KW-0175">Coiled coil</keyword>
<evidence type="ECO:0000256" key="6">
    <source>
        <dbReference type="ARBA" id="ARBA00023012"/>
    </source>
</evidence>
<feature type="transmembrane region" description="Helical" evidence="9">
    <location>
        <begin position="32"/>
        <end position="52"/>
    </location>
</feature>
<feature type="transmembrane region" description="Helical" evidence="9">
    <location>
        <begin position="129"/>
        <end position="149"/>
    </location>
</feature>
<evidence type="ECO:0000256" key="3">
    <source>
        <dbReference type="ARBA" id="ARBA00022553"/>
    </source>
</evidence>
<comment type="catalytic activity">
    <reaction evidence="1">
        <text>ATP + protein L-histidine = ADP + protein N-phospho-L-histidine.</text>
        <dbReference type="EC" id="2.7.13.3"/>
    </reaction>
</comment>
<reference evidence="13" key="2">
    <citation type="submission" date="2021-04" db="EMBL/GenBank/DDBJ databases">
        <title>Complete Genome and methylome analysis of Thiothrix fructosivorans ATCC 49748.</title>
        <authorList>
            <person name="Fomenkov A."/>
            <person name="Sun L."/>
            <person name="Vincze T."/>
            <person name="Grabovich M.Y."/>
            <person name="Roberts R.J."/>
        </authorList>
    </citation>
    <scope>NUCLEOTIDE SEQUENCE</scope>
    <source>
        <strain evidence="13">ATCC 49748</strain>
    </source>
</reference>
<gene>
    <name evidence="13" type="ORF">J1836_001905</name>
    <name evidence="12" type="ORF">J1836_10910</name>
</gene>
<name>A0A8B0SM68_9GAMM</name>
<dbReference type="InterPro" id="IPR003594">
    <property type="entry name" value="HATPase_dom"/>
</dbReference>
<keyword evidence="14" id="KW-1185">Reference proteome</keyword>
<dbReference type="InterPro" id="IPR036890">
    <property type="entry name" value="HATPase_C_sf"/>
</dbReference>
<dbReference type="Proteomes" id="UP000664466">
    <property type="component" value="Unassembled WGS sequence"/>
</dbReference>
<dbReference type="EMBL" id="JAFMPM010000006">
    <property type="protein sequence ID" value="MBO0613422.1"/>
    <property type="molecule type" value="Genomic_DNA"/>
</dbReference>
<dbReference type="InterPro" id="IPR004358">
    <property type="entry name" value="Sig_transdc_His_kin-like_C"/>
</dbReference>
<dbReference type="Pfam" id="PF02518">
    <property type="entry name" value="HATPase_c"/>
    <property type="match status" value="1"/>
</dbReference>
<dbReference type="InterPro" id="IPR001789">
    <property type="entry name" value="Sig_transdc_resp-reg_receiver"/>
</dbReference>
<keyword evidence="4" id="KW-0808">Transferase</keyword>
<keyword evidence="5" id="KW-0418">Kinase</keyword>
<evidence type="ECO:0000256" key="1">
    <source>
        <dbReference type="ARBA" id="ARBA00000085"/>
    </source>
</evidence>
<dbReference type="PANTHER" id="PTHR43711:SF31">
    <property type="entry name" value="HISTIDINE KINASE"/>
    <property type="match status" value="1"/>
</dbReference>
<dbReference type="SMART" id="SM00387">
    <property type="entry name" value="HATPase_c"/>
    <property type="match status" value="1"/>
</dbReference>
<evidence type="ECO:0000256" key="8">
    <source>
        <dbReference type="SAM" id="Coils"/>
    </source>
</evidence>
<feature type="transmembrane region" description="Helical" evidence="9">
    <location>
        <begin position="177"/>
        <end position="202"/>
    </location>
</feature>
<evidence type="ECO:0000256" key="7">
    <source>
        <dbReference type="PROSITE-ProRule" id="PRU00169"/>
    </source>
</evidence>
<keyword evidence="9" id="KW-1133">Transmembrane helix</keyword>
<dbReference type="FunFam" id="3.30.565.10:FF:000049">
    <property type="entry name" value="Two-component sensor histidine kinase"/>
    <property type="match status" value="1"/>
</dbReference>
<dbReference type="InterPro" id="IPR036097">
    <property type="entry name" value="HisK_dim/P_sf"/>
</dbReference>
<dbReference type="Gene3D" id="1.10.287.130">
    <property type="match status" value="1"/>
</dbReference>
<sequence>MLTTWLKRLLLHPRRKLSAADVLDERIRHESISTAIGASGVMLIALFVYLIFPKDAPQAHYISGWLLLQLVVGVFWLGFIAQHAQHRTPRTRRWWPYLSTIVCSFYGFMWGAGWVLFVGNTDSTHVQLAVMFSIILCGVFTGGVFATIFHLPSLLSFTLCSFMPPLISSFINPGMFYIWFGAGSVIYMIATTAFALNLHTFLMDTLEQREEKALLAQQLAEEKQRVEQISHDKTRFLAAASHDLRQPLQALHFFQQSLEVLIEQGNVTEQQRILGNMEASITALNGLLNAMLDISRIDAGTLPIQHQTFPLNVLFKRLYQQYEPIAAEAGLTLRYVDTSLHVESDPTQLERILRNLVENAIKHMGKQGRILLGGRRQGQRLRIEVWDNGVGIPLQEQDSIFREFYQLHNPERKRSRGVGLGLSIIKRIAAALEHDIGLQSRPGKGCVFSVTVPMAVQQTNSIIMPSQNRSTSPPRGKVLVIEDDRDVLESLHTLLHLWGYTVVTAFEPDPASIIALHPDIAFIISDYQLGAGVNGMEIIQQLREALKKTIPALLITGNTSPLLIEQLEKSNIPVNYKPISPIELKKLMDNYN</sequence>
<dbReference type="PANTHER" id="PTHR43711">
    <property type="entry name" value="TWO-COMPONENT HISTIDINE KINASE"/>
    <property type="match status" value="1"/>
</dbReference>
<dbReference type="InterPro" id="IPR005467">
    <property type="entry name" value="His_kinase_dom"/>
</dbReference>
<evidence type="ECO:0000259" key="10">
    <source>
        <dbReference type="PROSITE" id="PS50109"/>
    </source>
</evidence>
<dbReference type="PROSITE" id="PS50109">
    <property type="entry name" value="HIS_KIN"/>
    <property type="match status" value="1"/>
</dbReference>
<accession>A0A8B0SM68</accession>
<dbReference type="RefSeq" id="WP_207251117.1">
    <property type="nucleotide sequence ID" value="NZ_JAFMPM010000006.1"/>
</dbReference>
<dbReference type="InterPro" id="IPR003661">
    <property type="entry name" value="HisK_dim/P_dom"/>
</dbReference>
<evidence type="ECO:0000313" key="12">
    <source>
        <dbReference type="EMBL" id="MBO0613422.1"/>
    </source>
</evidence>
<evidence type="ECO:0000313" key="13">
    <source>
        <dbReference type="EMBL" id="QTX11148.1"/>
    </source>
</evidence>
<evidence type="ECO:0000259" key="11">
    <source>
        <dbReference type="PROSITE" id="PS50110"/>
    </source>
</evidence>
<evidence type="ECO:0000256" key="9">
    <source>
        <dbReference type="SAM" id="Phobius"/>
    </source>
</evidence>
<keyword evidence="3 7" id="KW-0597">Phosphoprotein</keyword>
<dbReference type="PROSITE" id="PS50110">
    <property type="entry name" value="RESPONSE_REGULATORY"/>
    <property type="match status" value="1"/>
</dbReference>
<protein>
    <recommendedName>
        <fullName evidence="2">histidine kinase</fullName>
        <ecNumber evidence="2">2.7.13.3</ecNumber>
    </recommendedName>
</protein>
<dbReference type="PRINTS" id="PR00344">
    <property type="entry name" value="BCTRLSENSOR"/>
</dbReference>
<feature type="transmembrane region" description="Helical" evidence="9">
    <location>
        <begin position="64"/>
        <end position="82"/>
    </location>
</feature>
<proteinExistence type="predicted"/>
<evidence type="ECO:0000256" key="5">
    <source>
        <dbReference type="ARBA" id="ARBA00022777"/>
    </source>
</evidence>
<keyword evidence="9" id="KW-0812">Transmembrane</keyword>
<reference evidence="12 14" key="1">
    <citation type="submission" date="2021-03" db="EMBL/GenBank/DDBJ databases">
        <title>Draft genome and methylome analysis of Thiotrix fructosivoruns ATCC 49748.</title>
        <authorList>
            <person name="Fomenkov A."/>
            <person name="Grabovich M.Y."/>
            <person name="Roberts R.J."/>
        </authorList>
    </citation>
    <scope>NUCLEOTIDE SEQUENCE [LARGE SCALE GENOMIC DNA]</scope>
    <source>
        <strain evidence="12 14">ATCC 49748</strain>
    </source>
</reference>
<dbReference type="Pfam" id="PF00072">
    <property type="entry name" value="Response_reg"/>
    <property type="match status" value="1"/>
</dbReference>
<evidence type="ECO:0000256" key="4">
    <source>
        <dbReference type="ARBA" id="ARBA00022679"/>
    </source>
</evidence>
<dbReference type="SMART" id="SM00448">
    <property type="entry name" value="REC"/>
    <property type="match status" value="1"/>
</dbReference>
<dbReference type="SUPFAM" id="SSF47384">
    <property type="entry name" value="Homodimeric domain of signal transducing histidine kinase"/>
    <property type="match status" value="1"/>
</dbReference>
<dbReference type="Gene3D" id="3.40.50.2300">
    <property type="match status" value="1"/>
</dbReference>
<dbReference type="Pfam" id="PF00512">
    <property type="entry name" value="HisKA"/>
    <property type="match status" value="1"/>
</dbReference>
<dbReference type="EC" id="2.7.13.3" evidence="2"/>
<dbReference type="CDD" id="cd00156">
    <property type="entry name" value="REC"/>
    <property type="match status" value="1"/>
</dbReference>